<dbReference type="PANTHER" id="PTHR11726">
    <property type="entry name" value="60S RIBOSOMAL PROTEIN L10"/>
    <property type="match status" value="1"/>
</dbReference>
<dbReference type="OrthoDB" id="10258869at2759"/>
<evidence type="ECO:0000313" key="2">
    <source>
        <dbReference type="Proteomes" id="UP000247233"/>
    </source>
</evidence>
<protein>
    <submittedName>
        <fullName evidence="1">Ribosomal protein L10e</fullName>
    </submittedName>
</protein>
<proteinExistence type="predicted"/>
<sequence length="223" mass="25455">MASGAGEVRPCPKSRFNYDIPDLKIHIFDLGHKKANIDDFPLCIYLVSNKYEQLSSDSRPSKPPISYLVKIAGKEGFHLYVYVHPFYIICINKILSCAVLIISRPIILSVRTRDANRDAVIQAFRRSILIQVPGRQEIIPSVRPSVCTRDAKHTAAIEALRHSMYKFPGRQKIIVSEHWGLPLARREDYVQLRQEGKLKQDSAHVSKPSIIQYHAYLGVWTSF</sequence>
<comment type="caution">
    <text evidence="1">The sequence shown here is derived from an EMBL/GenBank/DDBJ whole genome shotgun (WGS) entry which is preliminary data.</text>
</comment>
<dbReference type="STRING" id="1448321.A0A317V6L0"/>
<dbReference type="Proteomes" id="UP000247233">
    <property type="component" value="Unassembled WGS sequence"/>
</dbReference>
<accession>A0A317V6L0</accession>
<organism evidence="1 2">
    <name type="scientific">Aspergillus heteromorphus CBS 117.55</name>
    <dbReference type="NCBI Taxonomy" id="1448321"/>
    <lineage>
        <taxon>Eukaryota</taxon>
        <taxon>Fungi</taxon>
        <taxon>Dikarya</taxon>
        <taxon>Ascomycota</taxon>
        <taxon>Pezizomycotina</taxon>
        <taxon>Eurotiomycetes</taxon>
        <taxon>Eurotiomycetidae</taxon>
        <taxon>Eurotiales</taxon>
        <taxon>Aspergillaceae</taxon>
        <taxon>Aspergillus</taxon>
        <taxon>Aspergillus subgen. Circumdati</taxon>
    </lineage>
</organism>
<gene>
    <name evidence="1" type="ORF">BO70DRAFT_399875</name>
</gene>
<dbReference type="VEuPathDB" id="FungiDB:BO70DRAFT_399875"/>
<dbReference type="AlphaFoldDB" id="A0A317V6L0"/>
<dbReference type="Gene3D" id="3.90.1170.10">
    <property type="entry name" value="Ribosomal protein L10e/L16"/>
    <property type="match status" value="1"/>
</dbReference>
<keyword evidence="1" id="KW-0687">Ribonucleoprotein</keyword>
<dbReference type="SUPFAM" id="SSF54686">
    <property type="entry name" value="Ribosomal protein L16p/L10e"/>
    <property type="match status" value="2"/>
</dbReference>
<reference evidence="1 2" key="1">
    <citation type="submission" date="2016-12" db="EMBL/GenBank/DDBJ databases">
        <title>The genomes of Aspergillus section Nigri reveals drivers in fungal speciation.</title>
        <authorList>
            <consortium name="DOE Joint Genome Institute"/>
            <person name="Vesth T.C."/>
            <person name="Nybo J."/>
            <person name="Theobald S."/>
            <person name="Brandl J."/>
            <person name="Frisvad J.C."/>
            <person name="Nielsen K.F."/>
            <person name="Lyhne E.K."/>
            <person name="Kogle M.E."/>
            <person name="Kuo A."/>
            <person name="Riley R."/>
            <person name="Clum A."/>
            <person name="Nolan M."/>
            <person name="Lipzen A."/>
            <person name="Salamov A."/>
            <person name="Henrissat B."/>
            <person name="Wiebenga A."/>
            <person name="De Vries R.P."/>
            <person name="Grigoriev I.V."/>
            <person name="Mortensen U.H."/>
            <person name="Andersen M.R."/>
            <person name="Baker S.E."/>
        </authorList>
    </citation>
    <scope>NUCLEOTIDE SEQUENCE [LARGE SCALE GENOMIC DNA]</scope>
    <source>
        <strain evidence="1 2">CBS 117.55</strain>
    </source>
</reference>
<dbReference type="InterPro" id="IPR036920">
    <property type="entry name" value="Ribosomal_uL16_sf"/>
</dbReference>
<dbReference type="GO" id="GO:0005840">
    <property type="term" value="C:ribosome"/>
    <property type="evidence" value="ECO:0007669"/>
    <property type="project" value="UniProtKB-KW"/>
</dbReference>
<name>A0A317V6L0_9EURO</name>
<dbReference type="GO" id="GO:0003735">
    <property type="term" value="F:structural constituent of ribosome"/>
    <property type="evidence" value="ECO:0007669"/>
    <property type="project" value="InterPro"/>
</dbReference>
<dbReference type="RefSeq" id="XP_025395627.1">
    <property type="nucleotide sequence ID" value="XM_025546888.1"/>
</dbReference>
<keyword evidence="2" id="KW-1185">Reference proteome</keyword>
<dbReference type="GO" id="GO:0006412">
    <property type="term" value="P:translation"/>
    <property type="evidence" value="ECO:0007669"/>
    <property type="project" value="InterPro"/>
</dbReference>
<dbReference type="GeneID" id="37069125"/>
<dbReference type="EMBL" id="MSFL01000032">
    <property type="protein sequence ID" value="PWY69675.1"/>
    <property type="molecule type" value="Genomic_DNA"/>
</dbReference>
<evidence type="ECO:0000313" key="1">
    <source>
        <dbReference type="EMBL" id="PWY69675.1"/>
    </source>
</evidence>
<keyword evidence="1" id="KW-0689">Ribosomal protein</keyword>
<dbReference type="InterPro" id="IPR001197">
    <property type="entry name" value="Ribosomal_uL16_euk_arch"/>
</dbReference>